<evidence type="ECO:0000256" key="1">
    <source>
        <dbReference type="ARBA" id="ARBA00011891"/>
    </source>
</evidence>
<dbReference type="PANTHER" id="PTHR28583">
    <property type="entry name" value="ACID AMIDASE"/>
    <property type="match status" value="1"/>
</dbReference>
<protein>
    <recommendedName>
        <fullName evidence="1">ceramidase</fullName>
        <ecNumber evidence="1">3.5.1.23</ecNumber>
    </recommendedName>
</protein>
<accession>A0ABQ9P1L1</accession>
<feature type="domain" description="Acid ceramidase N-terminal" evidence="3">
    <location>
        <begin position="58"/>
        <end position="115"/>
    </location>
</feature>
<evidence type="ECO:0000259" key="3">
    <source>
        <dbReference type="Pfam" id="PF15508"/>
    </source>
</evidence>
<sequence length="447" mass="50073">MPVVTRSQNARIAAFPDPRREQGNGDDEPQRPLPTENVYTRESAFDAAGTPAEDPYIPPIYTIDLSRPPAERYIELAEDFKPQLLGLTGLFTEVLESFGLGSHIKAIMTLARLFLWRLHSNEQTEELRGICKVTGIDMYLLVAFNTLLDLFMGCTSGGVRVKDGNSSKMLHFRTLDWGMDALRKVVVELEFVDRPHGEVIARSITYAGFVGVLTAVRKNLSISLNFRPNHNESTSKVSNIKFYSHHLLVLLGLRPSISSVLRSYIFASPQTHKKPDLGSILQNLPSTSSTASYVIASDGTTTTVFEKDRITAKTMCSSSFIVATNHDTLLEEPLASGERQQLTETRPSYQPEVTGIEDLIAESIDRKACVTAEWQRAVARYQRRHPGTSEADVCVAQKEVVEWLEEYPITNECTHFATVMDPKLGEFAWVRRYEDSAYTDEEEASQD</sequence>
<gene>
    <name evidence="4" type="ORF">H2201_001498</name>
</gene>
<proteinExistence type="predicted"/>
<keyword evidence="5" id="KW-1185">Reference proteome</keyword>
<dbReference type="PANTHER" id="PTHR28583:SF1">
    <property type="entry name" value="ACID CERAMIDASE"/>
    <property type="match status" value="1"/>
</dbReference>
<dbReference type="Pfam" id="PF15508">
    <property type="entry name" value="NAAA-beta"/>
    <property type="match status" value="1"/>
</dbReference>
<dbReference type="EMBL" id="JAPDRL010000007">
    <property type="protein sequence ID" value="KAJ9668450.1"/>
    <property type="molecule type" value="Genomic_DNA"/>
</dbReference>
<evidence type="ECO:0000313" key="5">
    <source>
        <dbReference type="Proteomes" id="UP001172684"/>
    </source>
</evidence>
<feature type="region of interest" description="Disordered" evidence="2">
    <location>
        <begin position="1"/>
        <end position="37"/>
    </location>
</feature>
<evidence type="ECO:0000313" key="4">
    <source>
        <dbReference type="EMBL" id="KAJ9668450.1"/>
    </source>
</evidence>
<comment type="caution">
    <text evidence="4">The sequence shown here is derived from an EMBL/GenBank/DDBJ whole genome shotgun (WGS) entry which is preliminary data.</text>
</comment>
<organism evidence="4 5">
    <name type="scientific">Coniosporium apollinis</name>
    <dbReference type="NCBI Taxonomy" id="61459"/>
    <lineage>
        <taxon>Eukaryota</taxon>
        <taxon>Fungi</taxon>
        <taxon>Dikarya</taxon>
        <taxon>Ascomycota</taxon>
        <taxon>Pezizomycotina</taxon>
        <taxon>Dothideomycetes</taxon>
        <taxon>Dothideomycetes incertae sedis</taxon>
        <taxon>Coniosporium</taxon>
    </lineage>
</organism>
<feature type="compositionally biased region" description="Polar residues" evidence="2">
    <location>
        <begin position="1"/>
        <end position="10"/>
    </location>
</feature>
<evidence type="ECO:0000256" key="2">
    <source>
        <dbReference type="SAM" id="MobiDB-lite"/>
    </source>
</evidence>
<dbReference type="InterPro" id="IPR029130">
    <property type="entry name" value="Acid_ceramidase_N"/>
</dbReference>
<dbReference type="Proteomes" id="UP001172684">
    <property type="component" value="Unassembled WGS sequence"/>
</dbReference>
<reference evidence="4" key="1">
    <citation type="submission" date="2022-10" db="EMBL/GenBank/DDBJ databases">
        <title>Culturing micro-colonial fungi from biological soil crusts in the Mojave desert and describing Neophaeococcomyces mojavensis, and introducing the new genera and species Taxawa tesnikishii.</title>
        <authorList>
            <person name="Kurbessoian T."/>
            <person name="Stajich J.E."/>
        </authorList>
    </citation>
    <scope>NUCLEOTIDE SEQUENCE</scope>
    <source>
        <strain evidence="4">TK_1</strain>
    </source>
</reference>
<name>A0ABQ9P1L1_9PEZI</name>
<dbReference type="EC" id="3.5.1.23" evidence="1"/>